<dbReference type="OrthoDB" id="9813719at2"/>
<dbReference type="eggNOG" id="COG3177">
    <property type="taxonomic scope" value="Bacteria"/>
</dbReference>
<protein>
    <submittedName>
        <fullName evidence="2">Filamentation induced by cAMP protein Fic</fullName>
    </submittedName>
</protein>
<comment type="caution">
    <text evidence="2">The sequence shown here is derived from an EMBL/GenBank/DDBJ whole genome shotgun (WGS) entry which is preliminary data.</text>
</comment>
<dbReference type="InterPro" id="IPR036597">
    <property type="entry name" value="Fido-like_dom_sf"/>
</dbReference>
<dbReference type="STRING" id="1437606.BBOH_0712"/>
<name>A0A086ZHA5_9BIFI</name>
<keyword evidence="3" id="KW-1185">Reference proteome</keyword>
<dbReference type="Gene3D" id="1.10.3290.10">
    <property type="entry name" value="Fido-like domain"/>
    <property type="match status" value="1"/>
</dbReference>
<dbReference type="EMBL" id="JGYP01000002">
    <property type="protein sequence ID" value="KFI45905.1"/>
    <property type="molecule type" value="Genomic_DNA"/>
</dbReference>
<sequence>MHNYGESGQELLTTQTVNLLNAVHEAKGRQNTQLRIRPKLAEPLLHMARIQSTDASNRIEGISTTDKRLVGIVSEKVAPQNRAEEEIAGYRDVLNTIHTPTRRAAVPPPYQHHNNPTKNTCR</sequence>
<proteinExistence type="predicted"/>
<evidence type="ECO:0000256" key="1">
    <source>
        <dbReference type="SAM" id="MobiDB-lite"/>
    </source>
</evidence>
<evidence type="ECO:0000313" key="3">
    <source>
        <dbReference type="Proteomes" id="UP000029096"/>
    </source>
</evidence>
<evidence type="ECO:0000313" key="2">
    <source>
        <dbReference type="EMBL" id="KFI45905.1"/>
    </source>
</evidence>
<organism evidence="2 3">
    <name type="scientific">Bifidobacterium bohemicum DSM 22767</name>
    <dbReference type="NCBI Taxonomy" id="1437606"/>
    <lineage>
        <taxon>Bacteria</taxon>
        <taxon>Bacillati</taxon>
        <taxon>Actinomycetota</taxon>
        <taxon>Actinomycetes</taxon>
        <taxon>Bifidobacteriales</taxon>
        <taxon>Bifidobacteriaceae</taxon>
        <taxon>Bifidobacterium</taxon>
    </lineage>
</organism>
<gene>
    <name evidence="2" type="ORF">BBOH_0712</name>
</gene>
<dbReference type="AlphaFoldDB" id="A0A086ZHA5"/>
<feature type="region of interest" description="Disordered" evidence="1">
    <location>
        <begin position="100"/>
        <end position="122"/>
    </location>
</feature>
<accession>A0A086ZHA5</accession>
<feature type="compositionally biased region" description="Polar residues" evidence="1">
    <location>
        <begin position="112"/>
        <end position="122"/>
    </location>
</feature>
<dbReference type="Proteomes" id="UP000029096">
    <property type="component" value="Unassembled WGS sequence"/>
</dbReference>
<reference evidence="2 3" key="1">
    <citation type="submission" date="2014-03" db="EMBL/GenBank/DDBJ databases">
        <title>Genomics of Bifidobacteria.</title>
        <authorList>
            <person name="Ventura M."/>
            <person name="Milani C."/>
            <person name="Lugli G.A."/>
        </authorList>
    </citation>
    <scope>NUCLEOTIDE SEQUENCE [LARGE SCALE GENOMIC DNA]</scope>
    <source>
        <strain evidence="2 3">DSM 22767</strain>
    </source>
</reference>